<dbReference type="Proteomes" id="UP001652625">
    <property type="component" value="Chromosome 11"/>
</dbReference>
<organism evidence="3 4">
    <name type="scientific">Hydra vulgaris</name>
    <name type="common">Hydra</name>
    <name type="synonym">Hydra attenuata</name>
    <dbReference type="NCBI Taxonomy" id="6087"/>
    <lineage>
        <taxon>Eukaryota</taxon>
        <taxon>Metazoa</taxon>
        <taxon>Cnidaria</taxon>
        <taxon>Hydrozoa</taxon>
        <taxon>Hydroidolina</taxon>
        <taxon>Anthoathecata</taxon>
        <taxon>Aplanulata</taxon>
        <taxon>Hydridae</taxon>
        <taxon>Hydra</taxon>
    </lineage>
</organism>
<reference evidence="4" key="1">
    <citation type="submission" date="2025-08" db="UniProtKB">
        <authorList>
            <consortium name="RefSeq"/>
        </authorList>
    </citation>
    <scope>IDENTIFICATION</scope>
</reference>
<keyword evidence="2" id="KW-0802">TPR repeat</keyword>
<dbReference type="SUPFAM" id="SSF48452">
    <property type="entry name" value="TPR-like"/>
    <property type="match status" value="1"/>
</dbReference>
<evidence type="ECO:0000313" key="4">
    <source>
        <dbReference type="RefSeq" id="XP_065665353.1"/>
    </source>
</evidence>
<dbReference type="RefSeq" id="XP_065665353.1">
    <property type="nucleotide sequence ID" value="XM_065809281.1"/>
</dbReference>
<dbReference type="PANTHER" id="PTHR45641">
    <property type="entry name" value="TETRATRICOPEPTIDE REPEAT PROTEIN (AFU_ORTHOLOGUE AFUA_6G03870)"/>
    <property type="match status" value="1"/>
</dbReference>
<keyword evidence="1" id="KW-0677">Repeat</keyword>
<evidence type="ECO:0000256" key="2">
    <source>
        <dbReference type="ARBA" id="ARBA00022803"/>
    </source>
</evidence>
<gene>
    <name evidence="4" type="primary">LOC136086792</name>
</gene>
<evidence type="ECO:0000256" key="1">
    <source>
        <dbReference type="ARBA" id="ARBA00022737"/>
    </source>
</evidence>
<proteinExistence type="predicted"/>
<keyword evidence="3" id="KW-1185">Reference proteome</keyword>
<dbReference type="Gene3D" id="1.25.40.10">
    <property type="entry name" value="Tetratricopeptide repeat domain"/>
    <property type="match status" value="1"/>
</dbReference>
<dbReference type="InterPro" id="IPR011990">
    <property type="entry name" value="TPR-like_helical_dom_sf"/>
</dbReference>
<sequence>MAIIAVEENTAFAEWFDEDEIKTKGLNIPNDAIISDELDCPIPIISIDNFCLNEAKVSWVEKSKFVINHPSLMTRKHNIAHCLYALCLWDMGKYNEALEIYHSVDEIRTKILGINHSDTMATKHNIAHCLYDMGKYNKTLEICYSVNKIDIKTLGNNHPNTMTTNCNIALCLNFVTSYHRHTVKRLSLDMRSRVFLVKTESSSLNRLVNLAEAGIENLEPKVLTYFQKHSIPTNVAGLYVAIINKGVSQNLYACKLVGQVWF</sequence>
<accession>A0ABM4CTV1</accession>
<protein>
    <submittedName>
        <fullName evidence="4">Uncharacterized protein LOC136086792</fullName>
    </submittedName>
</protein>
<name>A0ABM4CTV1_HYDVU</name>
<dbReference type="Pfam" id="PF13424">
    <property type="entry name" value="TPR_12"/>
    <property type="match status" value="1"/>
</dbReference>
<dbReference type="GeneID" id="136086792"/>
<evidence type="ECO:0000313" key="3">
    <source>
        <dbReference type="Proteomes" id="UP001652625"/>
    </source>
</evidence>